<name>A0AAV1XCK9_LUPLU</name>
<dbReference type="AlphaFoldDB" id="A0AAV1XCK9"/>
<evidence type="ECO:0000313" key="1">
    <source>
        <dbReference type="EMBL" id="CAL0319459.1"/>
    </source>
</evidence>
<sequence>MFIKGTYNTCQTFNIQRDGANNINVPFFQDEDSKVFGHGPWVEILSGLSVMLGFSLAIV</sequence>
<reference evidence="1 2" key="1">
    <citation type="submission" date="2024-03" db="EMBL/GenBank/DDBJ databases">
        <authorList>
            <person name="Martinez-Hernandez J."/>
        </authorList>
    </citation>
    <scope>NUCLEOTIDE SEQUENCE [LARGE SCALE GENOMIC DNA]</scope>
</reference>
<dbReference type="Proteomes" id="UP001497480">
    <property type="component" value="Unassembled WGS sequence"/>
</dbReference>
<accession>A0AAV1XCK9</accession>
<organism evidence="1 2">
    <name type="scientific">Lupinus luteus</name>
    <name type="common">European yellow lupine</name>
    <dbReference type="NCBI Taxonomy" id="3873"/>
    <lineage>
        <taxon>Eukaryota</taxon>
        <taxon>Viridiplantae</taxon>
        <taxon>Streptophyta</taxon>
        <taxon>Embryophyta</taxon>
        <taxon>Tracheophyta</taxon>
        <taxon>Spermatophyta</taxon>
        <taxon>Magnoliopsida</taxon>
        <taxon>eudicotyledons</taxon>
        <taxon>Gunneridae</taxon>
        <taxon>Pentapetalae</taxon>
        <taxon>rosids</taxon>
        <taxon>fabids</taxon>
        <taxon>Fabales</taxon>
        <taxon>Fabaceae</taxon>
        <taxon>Papilionoideae</taxon>
        <taxon>50 kb inversion clade</taxon>
        <taxon>genistoids sensu lato</taxon>
        <taxon>core genistoids</taxon>
        <taxon>Genisteae</taxon>
        <taxon>Lupinus</taxon>
    </lineage>
</organism>
<evidence type="ECO:0000313" key="2">
    <source>
        <dbReference type="Proteomes" id="UP001497480"/>
    </source>
</evidence>
<comment type="caution">
    <text evidence="1">The sequence shown here is derived from an EMBL/GenBank/DDBJ whole genome shotgun (WGS) entry which is preliminary data.</text>
</comment>
<proteinExistence type="predicted"/>
<gene>
    <name evidence="1" type="ORF">LLUT_LOCUS20519</name>
</gene>
<protein>
    <submittedName>
        <fullName evidence="1">Uncharacterized protein</fullName>
    </submittedName>
</protein>
<dbReference type="EMBL" id="CAXHTB010000014">
    <property type="protein sequence ID" value="CAL0319459.1"/>
    <property type="molecule type" value="Genomic_DNA"/>
</dbReference>
<keyword evidence="2" id="KW-1185">Reference proteome</keyword>